<dbReference type="SUPFAM" id="SSF53335">
    <property type="entry name" value="S-adenosyl-L-methionine-dependent methyltransferases"/>
    <property type="match status" value="1"/>
</dbReference>
<dbReference type="PANTHER" id="PTHR38451:SF1">
    <property type="entry name" value="TRNA (ADENINE(22)-N(1))-METHYLTRANSFERASE"/>
    <property type="match status" value="1"/>
</dbReference>
<protein>
    <submittedName>
        <fullName evidence="1">SAM-dependent methyltransferase</fullName>
    </submittedName>
</protein>
<comment type="caution">
    <text evidence="1">The sequence shown here is derived from an EMBL/GenBank/DDBJ whole genome shotgun (WGS) entry which is preliminary data.</text>
</comment>
<keyword evidence="2" id="KW-1185">Reference proteome</keyword>
<evidence type="ECO:0000313" key="1">
    <source>
        <dbReference type="EMBL" id="RNM31737.1"/>
    </source>
</evidence>
<dbReference type="Gene3D" id="3.40.50.150">
    <property type="entry name" value="Vaccinia Virus protein VP39"/>
    <property type="match status" value="1"/>
</dbReference>
<dbReference type="EMBL" id="RJQC01000001">
    <property type="protein sequence ID" value="RNM31737.1"/>
    <property type="molecule type" value="Genomic_DNA"/>
</dbReference>
<keyword evidence="1" id="KW-0489">Methyltransferase</keyword>
<dbReference type="Pfam" id="PF12847">
    <property type="entry name" value="Methyltransf_18"/>
    <property type="match status" value="1"/>
</dbReference>
<accession>A0A3N0I499</accession>
<dbReference type="Proteomes" id="UP000276568">
    <property type="component" value="Unassembled WGS sequence"/>
</dbReference>
<dbReference type="GO" id="GO:0032259">
    <property type="term" value="P:methylation"/>
    <property type="evidence" value="ECO:0007669"/>
    <property type="project" value="UniProtKB-KW"/>
</dbReference>
<name>A0A3N0I499_9FIRM</name>
<dbReference type="RefSeq" id="WP_128519897.1">
    <property type="nucleotide sequence ID" value="NZ_JALFCT010000018.1"/>
</dbReference>
<dbReference type="PIRSF" id="PIRSF018637">
    <property type="entry name" value="TrmK"/>
    <property type="match status" value="1"/>
</dbReference>
<dbReference type="OrthoDB" id="5881184at2"/>
<gene>
    <name evidence="1" type="ORF">EDX97_04070</name>
</gene>
<reference evidence="1 2" key="1">
    <citation type="submission" date="2018-11" db="EMBL/GenBank/DDBJ databases">
        <title>Clostridium sp. nov., a member of the family Erysipelotrichaceae isolated from pig faeces.</title>
        <authorList>
            <person name="Chang Y.-H."/>
        </authorList>
    </citation>
    <scope>NUCLEOTIDE SEQUENCE [LARGE SCALE GENOMIC DNA]</scope>
    <source>
        <strain evidence="1 2">YH-panp20</strain>
    </source>
</reference>
<dbReference type="GO" id="GO:0160105">
    <property type="term" value="F:tRNA (adenine(22)-N1)-methyltransferase activity"/>
    <property type="evidence" value="ECO:0007669"/>
    <property type="project" value="InterPro"/>
</dbReference>
<dbReference type="InterPro" id="IPR006901">
    <property type="entry name" value="TrmK"/>
</dbReference>
<evidence type="ECO:0000313" key="2">
    <source>
        <dbReference type="Proteomes" id="UP000276568"/>
    </source>
</evidence>
<keyword evidence="1" id="KW-0808">Transferase</keyword>
<proteinExistence type="predicted"/>
<sequence length="213" mass="24585">MISKRLEHVVDWVEGNVLADIGCDHGYVCIESIKQHKVTKAYACDIAPKPLARAQAEVKSAHLEEQIQCLLLDGMVGLPEDVDIVVIAGMGGHTIIDILEKATLHRGMHFLISPHSDTELVRKFLISHGFTIEKEKMVYDKHYYPILACTYTQSEQVLSDFQIRYGYQVESSQDYVSYLQKQEMKYQQLFLRVPKKRKEFEKELEILQKRDTL</sequence>
<dbReference type="PANTHER" id="PTHR38451">
    <property type="entry name" value="TRNA (ADENINE(22)-N(1))-METHYLTRANSFERASE"/>
    <property type="match status" value="1"/>
</dbReference>
<organism evidence="1 2">
    <name type="scientific">Absicoccus porci</name>
    <dbReference type="NCBI Taxonomy" id="2486576"/>
    <lineage>
        <taxon>Bacteria</taxon>
        <taxon>Bacillati</taxon>
        <taxon>Bacillota</taxon>
        <taxon>Erysipelotrichia</taxon>
        <taxon>Erysipelotrichales</taxon>
        <taxon>Erysipelotrichaceae</taxon>
        <taxon>Absicoccus</taxon>
    </lineage>
</organism>
<dbReference type="InterPro" id="IPR029063">
    <property type="entry name" value="SAM-dependent_MTases_sf"/>
</dbReference>
<dbReference type="AlphaFoldDB" id="A0A3N0I499"/>